<evidence type="ECO:0000259" key="1">
    <source>
        <dbReference type="PROSITE" id="PS50004"/>
    </source>
</evidence>
<accession>M7BQG0</accession>
<evidence type="ECO:0000313" key="3">
    <source>
        <dbReference type="Proteomes" id="UP000031443"/>
    </source>
</evidence>
<protein>
    <submittedName>
        <fullName evidence="2">Protein unc-13 like protein B</fullName>
    </submittedName>
</protein>
<dbReference type="GO" id="GO:0019992">
    <property type="term" value="F:diacylglycerol binding"/>
    <property type="evidence" value="ECO:0007669"/>
    <property type="project" value="InterPro"/>
</dbReference>
<dbReference type="GO" id="GO:0030672">
    <property type="term" value="C:synaptic vesicle membrane"/>
    <property type="evidence" value="ECO:0007669"/>
    <property type="project" value="TreeGrafter"/>
</dbReference>
<dbReference type="PANTHER" id="PTHR10480:SF8">
    <property type="entry name" value="PROTEIN UNC-13 HOMOLOG B"/>
    <property type="match status" value="1"/>
</dbReference>
<dbReference type="GO" id="GO:0016082">
    <property type="term" value="P:synaptic vesicle priming"/>
    <property type="evidence" value="ECO:0007669"/>
    <property type="project" value="TreeGrafter"/>
</dbReference>
<dbReference type="Gene3D" id="2.60.40.150">
    <property type="entry name" value="C2 domain"/>
    <property type="match status" value="1"/>
</dbReference>
<dbReference type="GO" id="GO:0098831">
    <property type="term" value="C:presynaptic active zone cytoplasmic component"/>
    <property type="evidence" value="ECO:0007669"/>
    <property type="project" value="TreeGrafter"/>
</dbReference>
<gene>
    <name evidence="2" type="ORF">UY3_03331</name>
</gene>
<dbReference type="Pfam" id="PF00168">
    <property type="entry name" value="C2"/>
    <property type="match status" value="1"/>
</dbReference>
<dbReference type="SMART" id="SM00239">
    <property type="entry name" value="C2"/>
    <property type="match status" value="1"/>
</dbReference>
<dbReference type="GO" id="GO:0035249">
    <property type="term" value="P:synaptic transmission, glutamatergic"/>
    <property type="evidence" value="ECO:0007669"/>
    <property type="project" value="TreeGrafter"/>
</dbReference>
<dbReference type="STRING" id="8469.M7BQG0"/>
<dbReference type="GO" id="GO:0042734">
    <property type="term" value="C:presynaptic membrane"/>
    <property type="evidence" value="ECO:0007669"/>
    <property type="project" value="TreeGrafter"/>
</dbReference>
<name>M7BQG0_CHEMY</name>
<dbReference type="InterPro" id="IPR000008">
    <property type="entry name" value="C2_dom"/>
</dbReference>
<sequence>MLAVVWRCTVKKAKLQGPPDKFNTYVTLKVQNVKSTTVAVRGDQPCWEQDFMFEISRLDLGLIVEVWNKGLIWDTMVGTVWIALKAVRQSDEEGPGEWSTLEAEVVMKHDEICGTKKPTPHKILLDTRFELPFGFRVAAVLVCIRKKKRSTSSRKLMLKEIDIPEEEARYWTKKLERINSLEDRAEYSFSEEVQKKPLPTAASQCLGAMSAQYR</sequence>
<dbReference type="InterPro" id="IPR035892">
    <property type="entry name" value="C2_domain_sf"/>
</dbReference>
<dbReference type="GO" id="GO:0099525">
    <property type="term" value="P:presynaptic dense core vesicle exocytosis"/>
    <property type="evidence" value="ECO:0007669"/>
    <property type="project" value="TreeGrafter"/>
</dbReference>
<dbReference type="GO" id="GO:0031594">
    <property type="term" value="C:neuromuscular junction"/>
    <property type="evidence" value="ECO:0007669"/>
    <property type="project" value="TreeGrafter"/>
</dbReference>
<dbReference type="GO" id="GO:0061789">
    <property type="term" value="P:dense core granule priming"/>
    <property type="evidence" value="ECO:0007669"/>
    <property type="project" value="TreeGrafter"/>
</dbReference>
<dbReference type="InterPro" id="IPR027080">
    <property type="entry name" value="Unc-13"/>
</dbReference>
<reference evidence="3" key="1">
    <citation type="journal article" date="2013" name="Nat. Genet.">
        <title>The draft genomes of soft-shell turtle and green sea turtle yield insights into the development and evolution of the turtle-specific body plan.</title>
        <authorList>
            <person name="Wang Z."/>
            <person name="Pascual-Anaya J."/>
            <person name="Zadissa A."/>
            <person name="Li W."/>
            <person name="Niimura Y."/>
            <person name="Huang Z."/>
            <person name="Li C."/>
            <person name="White S."/>
            <person name="Xiong Z."/>
            <person name="Fang D."/>
            <person name="Wang B."/>
            <person name="Ming Y."/>
            <person name="Chen Y."/>
            <person name="Zheng Y."/>
            <person name="Kuraku S."/>
            <person name="Pignatelli M."/>
            <person name="Herrero J."/>
            <person name="Beal K."/>
            <person name="Nozawa M."/>
            <person name="Li Q."/>
            <person name="Wang J."/>
            <person name="Zhang H."/>
            <person name="Yu L."/>
            <person name="Shigenobu S."/>
            <person name="Wang J."/>
            <person name="Liu J."/>
            <person name="Flicek P."/>
            <person name="Searle S."/>
            <person name="Wang J."/>
            <person name="Kuratani S."/>
            <person name="Yin Y."/>
            <person name="Aken B."/>
            <person name="Zhang G."/>
            <person name="Irie N."/>
        </authorList>
    </citation>
    <scope>NUCLEOTIDE SEQUENCE [LARGE SCALE GENOMIC DNA]</scope>
</reference>
<organism evidence="2 3">
    <name type="scientific">Chelonia mydas</name>
    <name type="common">Green sea-turtle</name>
    <name type="synonym">Chelonia agassizi</name>
    <dbReference type="NCBI Taxonomy" id="8469"/>
    <lineage>
        <taxon>Eukaryota</taxon>
        <taxon>Metazoa</taxon>
        <taxon>Chordata</taxon>
        <taxon>Craniata</taxon>
        <taxon>Vertebrata</taxon>
        <taxon>Euteleostomi</taxon>
        <taxon>Archelosauria</taxon>
        <taxon>Testudinata</taxon>
        <taxon>Testudines</taxon>
        <taxon>Cryptodira</taxon>
        <taxon>Durocryptodira</taxon>
        <taxon>Americhelydia</taxon>
        <taxon>Chelonioidea</taxon>
        <taxon>Cheloniidae</taxon>
        <taxon>Chelonia</taxon>
    </lineage>
</organism>
<dbReference type="PROSITE" id="PS50004">
    <property type="entry name" value="C2"/>
    <property type="match status" value="1"/>
</dbReference>
<dbReference type="CDD" id="cd08394">
    <property type="entry name" value="C2A_Munc13"/>
    <property type="match status" value="1"/>
</dbReference>
<dbReference type="AlphaFoldDB" id="M7BQG0"/>
<dbReference type="EMBL" id="KB516584">
    <property type="protein sequence ID" value="EMP39454.1"/>
    <property type="molecule type" value="Genomic_DNA"/>
</dbReference>
<dbReference type="GO" id="GO:0016081">
    <property type="term" value="P:synaptic vesicle docking"/>
    <property type="evidence" value="ECO:0007669"/>
    <property type="project" value="TreeGrafter"/>
</dbReference>
<dbReference type="PANTHER" id="PTHR10480">
    <property type="entry name" value="PROTEIN UNC-13 HOMOLOG"/>
    <property type="match status" value="1"/>
</dbReference>
<dbReference type="SUPFAM" id="SSF49562">
    <property type="entry name" value="C2 domain (Calcium/lipid-binding domain, CaLB)"/>
    <property type="match status" value="1"/>
</dbReference>
<feature type="domain" description="C2" evidence="1">
    <location>
        <begin position="1"/>
        <end position="99"/>
    </location>
</feature>
<dbReference type="Proteomes" id="UP000031443">
    <property type="component" value="Unassembled WGS sequence"/>
</dbReference>
<evidence type="ECO:0000313" key="2">
    <source>
        <dbReference type="EMBL" id="EMP39454.1"/>
    </source>
</evidence>
<keyword evidence="3" id="KW-1185">Reference proteome</keyword>
<proteinExistence type="predicted"/>
<dbReference type="GO" id="GO:0043195">
    <property type="term" value="C:terminal bouton"/>
    <property type="evidence" value="ECO:0007669"/>
    <property type="project" value="TreeGrafter"/>
</dbReference>
<dbReference type="GO" id="GO:0017075">
    <property type="term" value="F:syntaxin-1 binding"/>
    <property type="evidence" value="ECO:0007669"/>
    <property type="project" value="TreeGrafter"/>
</dbReference>
<dbReference type="GO" id="GO:0005516">
    <property type="term" value="F:calmodulin binding"/>
    <property type="evidence" value="ECO:0007669"/>
    <property type="project" value="TreeGrafter"/>
</dbReference>
<dbReference type="FunFam" id="2.60.40.150:FF:000031">
    <property type="entry name" value="Protein unc-13 homolog B"/>
    <property type="match status" value="1"/>
</dbReference>